<comment type="caution">
    <text evidence="1">The sequence shown here is derived from an EMBL/GenBank/DDBJ whole genome shotgun (WGS) entry which is preliminary data.</text>
</comment>
<gene>
    <name evidence="1" type="ORF">A5844_001716</name>
</gene>
<protein>
    <recommendedName>
        <fullName evidence="3">DUF4878 domain-containing protein</fullName>
    </recommendedName>
</protein>
<reference evidence="1 2" key="1">
    <citation type="submission" date="2017-05" db="EMBL/GenBank/DDBJ databases">
        <title>The Genome Sequence of Enterococcus sp. 10A9_DIV0425.</title>
        <authorList>
            <consortium name="The Broad Institute Genomics Platform"/>
            <consortium name="The Broad Institute Genomic Center for Infectious Diseases"/>
            <person name="Earl A."/>
            <person name="Manson A."/>
            <person name="Schwartman J."/>
            <person name="Gilmore M."/>
            <person name="Abouelleil A."/>
            <person name="Cao P."/>
            <person name="Chapman S."/>
            <person name="Cusick C."/>
            <person name="Shea T."/>
            <person name="Young S."/>
            <person name="Neafsey D."/>
            <person name="Nusbaum C."/>
            <person name="Birren B."/>
        </authorList>
    </citation>
    <scope>NUCLEOTIDE SEQUENCE [LARGE SCALE GENOMIC DNA]</scope>
    <source>
        <strain evidence="1 2">10A9_DIV0425</strain>
    </source>
</reference>
<sequence>MKKILLIVALLICVIGVVGLVIDSSKAADAILNGENNEPDEQKTMNEDVQAVQALFEESLEASNEENSEKYVALLIPKARKNTQKELENFFDEYTVKNTLQSFKLLKHDGEHLLAEARVKSVKLDKSTDKYKDHIATSNVTFVKINGEWLIEMTTMIHTQFLE</sequence>
<keyword evidence="2" id="KW-1185">Reference proteome</keyword>
<evidence type="ECO:0000313" key="2">
    <source>
        <dbReference type="Proteomes" id="UP000194933"/>
    </source>
</evidence>
<proteinExistence type="predicted"/>
<dbReference type="STRING" id="1987383.A5844_001716"/>
<evidence type="ECO:0008006" key="3">
    <source>
        <dbReference type="Google" id="ProtNLM"/>
    </source>
</evidence>
<dbReference type="AlphaFoldDB" id="A0A242JY21"/>
<dbReference type="EMBL" id="NGMO01000003">
    <property type="protein sequence ID" value="OTP10019.1"/>
    <property type="molecule type" value="Genomic_DNA"/>
</dbReference>
<name>A0A242JY21_9ENTE</name>
<evidence type="ECO:0000313" key="1">
    <source>
        <dbReference type="EMBL" id="OTP10019.1"/>
    </source>
</evidence>
<accession>A0A242JY21</accession>
<organism evidence="1 2">
    <name type="scientific">Candidatus Enterococcus wittei</name>
    <dbReference type="NCBI Taxonomy" id="1987383"/>
    <lineage>
        <taxon>Bacteria</taxon>
        <taxon>Bacillati</taxon>
        <taxon>Bacillota</taxon>
        <taxon>Bacilli</taxon>
        <taxon>Lactobacillales</taxon>
        <taxon>Enterococcaceae</taxon>
        <taxon>Enterococcus</taxon>
    </lineage>
</organism>
<dbReference type="RefSeq" id="WP_086284805.1">
    <property type="nucleotide sequence ID" value="NZ_NGMO01000003.1"/>
</dbReference>
<dbReference type="Proteomes" id="UP000194933">
    <property type="component" value="Unassembled WGS sequence"/>
</dbReference>